<keyword evidence="1" id="KW-1133">Transmembrane helix</keyword>
<reference evidence="2" key="2">
    <citation type="journal article" date="2022" name="Microbiol. Resour. Announc.">
        <title>Metagenome Sequencing to Explore Phylogenomics of Terrestrial Cyanobacteria.</title>
        <authorList>
            <person name="Ward R.D."/>
            <person name="Stajich J.E."/>
            <person name="Johansen J.R."/>
            <person name="Huntemann M."/>
            <person name="Clum A."/>
            <person name="Foster B."/>
            <person name="Foster B."/>
            <person name="Roux S."/>
            <person name="Palaniappan K."/>
            <person name="Varghese N."/>
            <person name="Mukherjee S."/>
            <person name="Reddy T.B.K."/>
            <person name="Daum C."/>
            <person name="Copeland A."/>
            <person name="Chen I.A."/>
            <person name="Ivanova N.N."/>
            <person name="Kyrpides N.C."/>
            <person name="Shapiro N."/>
            <person name="Eloe-Fadrosh E.A."/>
            <person name="Pietrasiak N."/>
        </authorList>
    </citation>
    <scope>NUCLEOTIDE SEQUENCE</scope>
    <source>
        <strain evidence="2">CPER-KK1</strain>
    </source>
</reference>
<reference evidence="2" key="1">
    <citation type="submission" date="2021-05" db="EMBL/GenBank/DDBJ databases">
        <authorList>
            <person name="Pietrasiak N."/>
            <person name="Ward R."/>
            <person name="Stajich J.E."/>
            <person name="Kurbessoian T."/>
        </authorList>
    </citation>
    <scope>NUCLEOTIDE SEQUENCE</scope>
    <source>
        <strain evidence="2">CPER-KK1</strain>
    </source>
</reference>
<comment type="caution">
    <text evidence="2">The sequence shown here is derived from an EMBL/GenBank/DDBJ whole genome shotgun (WGS) entry which is preliminary data.</text>
</comment>
<protein>
    <submittedName>
        <fullName evidence="2">2TM domain-containing protein</fullName>
    </submittedName>
</protein>
<feature type="transmembrane region" description="Helical" evidence="1">
    <location>
        <begin position="54"/>
        <end position="75"/>
    </location>
</feature>
<accession>A0A951PGD9</accession>
<evidence type="ECO:0000256" key="1">
    <source>
        <dbReference type="SAM" id="Phobius"/>
    </source>
</evidence>
<keyword evidence="1" id="KW-0472">Membrane</keyword>
<dbReference type="AlphaFoldDB" id="A0A951PGD9"/>
<evidence type="ECO:0000313" key="3">
    <source>
        <dbReference type="Proteomes" id="UP000753908"/>
    </source>
</evidence>
<keyword evidence="1" id="KW-0812">Transmembrane</keyword>
<proteinExistence type="predicted"/>
<evidence type="ECO:0000313" key="2">
    <source>
        <dbReference type="EMBL" id="MBW4543306.1"/>
    </source>
</evidence>
<organism evidence="2 3">
    <name type="scientific">Symplocastrum torsivum CPER-KK1</name>
    <dbReference type="NCBI Taxonomy" id="450513"/>
    <lineage>
        <taxon>Bacteria</taxon>
        <taxon>Bacillati</taxon>
        <taxon>Cyanobacteriota</taxon>
        <taxon>Cyanophyceae</taxon>
        <taxon>Oscillatoriophycideae</taxon>
        <taxon>Oscillatoriales</taxon>
        <taxon>Microcoleaceae</taxon>
        <taxon>Symplocastrum</taxon>
    </lineage>
</organism>
<sequence length="90" mass="10393">MPPRWPRKPDRSDPSYRRLDDRMNFAVHVALFAACNSGIWFFRTLQYADWRWAYLITGLWAGILIGHAIYIFAIADYSPLAAKDPSTKSS</sequence>
<dbReference type="EMBL" id="JAHHIF010000003">
    <property type="protein sequence ID" value="MBW4543306.1"/>
    <property type="molecule type" value="Genomic_DNA"/>
</dbReference>
<feature type="transmembrane region" description="Helical" evidence="1">
    <location>
        <begin position="25"/>
        <end position="42"/>
    </location>
</feature>
<dbReference type="Proteomes" id="UP000753908">
    <property type="component" value="Unassembled WGS sequence"/>
</dbReference>
<dbReference type="PROSITE" id="PS51257">
    <property type="entry name" value="PROKAR_LIPOPROTEIN"/>
    <property type="match status" value="1"/>
</dbReference>
<name>A0A951PGD9_9CYAN</name>
<gene>
    <name evidence="2" type="ORF">KME25_02490</name>
</gene>